<protein>
    <submittedName>
        <fullName evidence="1">Uncharacterized protein</fullName>
    </submittedName>
</protein>
<organism evidence="1 2">
    <name type="scientific">Sediminibacterium roseum</name>
    <dbReference type="NCBI Taxonomy" id="1978412"/>
    <lineage>
        <taxon>Bacteria</taxon>
        <taxon>Pseudomonadati</taxon>
        <taxon>Bacteroidota</taxon>
        <taxon>Chitinophagia</taxon>
        <taxon>Chitinophagales</taxon>
        <taxon>Chitinophagaceae</taxon>
        <taxon>Sediminibacterium</taxon>
    </lineage>
</organism>
<keyword evidence="2" id="KW-1185">Reference proteome</keyword>
<reference evidence="1 2" key="1">
    <citation type="submission" date="2020-01" db="EMBL/GenBank/DDBJ databases">
        <title>Genome analysis.</title>
        <authorList>
            <person name="Wu S."/>
            <person name="Wang G."/>
        </authorList>
    </citation>
    <scope>NUCLEOTIDE SEQUENCE [LARGE SCALE GENOMIC DNA]</scope>
    <source>
        <strain evidence="1 2">SYL130</strain>
    </source>
</reference>
<evidence type="ECO:0000313" key="1">
    <source>
        <dbReference type="EMBL" id="NCI51416.1"/>
    </source>
</evidence>
<accession>A0ABW9ZWA0</accession>
<dbReference type="RefSeq" id="WP_161819700.1">
    <property type="nucleotide sequence ID" value="NZ_JAACJS010000015.1"/>
</dbReference>
<comment type="caution">
    <text evidence="1">The sequence shown here is derived from an EMBL/GenBank/DDBJ whole genome shotgun (WGS) entry which is preliminary data.</text>
</comment>
<name>A0ABW9ZWA0_9BACT</name>
<proteinExistence type="predicted"/>
<sequence>MDKRYVTLQTLAKIVRETPHPTQYLCTPREMILHSVFDWELINSHLSSLEKEELVVIVQADILQFYITQKGLDKINSGEPAEDKLQLLFRQETEVGVRS</sequence>
<dbReference type="EMBL" id="JAACJS010000015">
    <property type="protein sequence ID" value="NCI51416.1"/>
    <property type="molecule type" value="Genomic_DNA"/>
</dbReference>
<evidence type="ECO:0000313" key="2">
    <source>
        <dbReference type="Proteomes" id="UP000753802"/>
    </source>
</evidence>
<gene>
    <name evidence="1" type="ORF">GWC95_15920</name>
</gene>
<dbReference type="Proteomes" id="UP000753802">
    <property type="component" value="Unassembled WGS sequence"/>
</dbReference>